<dbReference type="PROSITE" id="PS50846">
    <property type="entry name" value="HMA_2"/>
    <property type="match status" value="1"/>
</dbReference>
<evidence type="ECO:0000313" key="4">
    <source>
        <dbReference type="Proteomes" id="UP001521209"/>
    </source>
</evidence>
<dbReference type="Gene3D" id="3.30.70.100">
    <property type="match status" value="1"/>
</dbReference>
<keyword evidence="1" id="KW-0479">Metal-binding</keyword>
<protein>
    <submittedName>
        <fullName evidence="3">Heavy-metal-associated domain-containing protein</fullName>
    </submittedName>
</protein>
<accession>A0ABS9DXG1</accession>
<dbReference type="Pfam" id="PF00403">
    <property type="entry name" value="HMA"/>
    <property type="match status" value="1"/>
</dbReference>
<evidence type="ECO:0000313" key="3">
    <source>
        <dbReference type="EMBL" id="MCF3946818.1"/>
    </source>
</evidence>
<proteinExistence type="predicted"/>
<dbReference type="InterPro" id="IPR017969">
    <property type="entry name" value="Heavy-metal-associated_CS"/>
</dbReference>
<name>A0ABS9DXG1_9PROT</name>
<comment type="caution">
    <text evidence="3">The sequence shown here is derived from an EMBL/GenBank/DDBJ whole genome shotgun (WGS) entry which is preliminary data.</text>
</comment>
<reference evidence="3 4" key="1">
    <citation type="submission" date="2022-01" db="EMBL/GenBank/DDBJ databases">
        <authorList>
            <person name="Won M."/>
            <person name="Kim S.-J."/>
            <person name="Kwon S.-W."/>
        </authorList>
    </citation>
    <scope>NUCLEOTIDE SEQUENCE [LARGE SCALE GENOMIC DNA]</scope>
    <source>
        <strain evidence="3 4">KCTC 23505</strain>
    </source>
</reference>
<dbReference type="Proteomes" id="UP001521209">
    <property type="component" value="Unassembled WGS sequence"/>
</dbReference>
<dbReference type="PROSITE" id="PS01047">
    <property type="entry name" value="HMA_1"/>
    <property type="match status" value="1"/>
</dbReference>
<dbReference type="InterPro" id="IPR006121">
    <property type="entry name" value="HMA_dom"/>
</dbReference>
<dbReference type="RefSeq" id="WP_235704053.1">
    <property type="nucleotide sequence ID" value="NZ_JAKGBZ010000014.1"/>
</dbReference>
<dbReference type="CDD" id="cd00371">
    <property type="entry name" value="HMA"/>
    <property type="match status" value="1"/>
</dbReference>
<evidence type="ECO:0000259" key="2">
    <source>
        <dbReference type="PROSITE" id="PS50846"/>
    </source>
</evidence>
<evidence type="ECO:0000256" key="1">
    <source>
        <dbReference type="ARBA" id="ARBA00022723"/>
    </source>
</evidence>
<feature type="domain" description="HMA" evidence="2">
    <location>
        <begin position="1"/>
        <end position="63"/>
    </location>
</feature>
<dbReference type="InterPro" id="IPR036163">
    <property type="entry name" value="HMA_dom_sf"/>
</dbReference>
<dbReference type="SUPFAM" id="SSF55008">
    <property type="entry name" value="HMA, heavy metal-associated domain"/>
    <property type="match status" value="1"/>
</dbReference>
<gene>
    <name evidence="3" type="ORF">L2A60_09010</name>
</gene>
<organism evidence="3 4">
    <name type="scientific">Acidiphilium iwatense</name>
    <dbReference type="NCBI Taxonomy" id="768198"/>
    <lineage>
        <taxon>Bacteria</taxon>
        <taxon>Pseudomonadati</taxon>
        <taxon>Pseudomonadota</taxon>
        <taxon>Alphaproteobacteria</taxon>
        <taxon>Acetobacterales</taxon>
        <taxon>Acidocellaceae</taxon>
        <taxon>Acidiphilium</taxon>
    </lineage>
</organism>
<keyword evidence="4" id="KW-1185">Reference proteome</keyword>
<sequence length="69" mass="7257">MTRFKVPDMECNACVASITKAVQKIDAKADVAADLAGREVAIASTATPQMLRAAIEAAGFTVGRSPKYE</sequence>
<dbReference type="EMBL" id="JAKGBZ010000014">
    <property type="protein sequence ID" value="MCF3946818.1"/>
    <property type="molecule type" value="Genomic_DNA"/>
</dbReference>